<dbReference type="Pfam" id="PF01370">
    <property type="entry name" value="Epimerase"/>
    <property type="match status" value="1"/>
</dbReference>
<dbReference type="RefSeq" id="WP_161038077.1">
    <property type="nucleotide sequence ID" value="NZ_WWCM01000002.1"/>
</dbReference>
<evidence type="ECO:0000313" key="3">
    <source>
        <dbReference type="Proteomes" id="UP000478090"/>
    </source>
</evidence>
<reference evidence="2 3" key="1">
    <citation type="submission" date="2019-12" db="EMBL/GenBank/DDBJ databases">
        <title>Novel species isolated from a subtropical stream in China.</title>
        <authorList>
            <person name="Lu H."/>
        </authorList>
    </citation>
    <scope>NUCLEOTIDE SEQUENCE [LARGE SCALE GENOMIC DNA]</scope>
    <source>
        <strain evidence="2 3">CY13W</strain>
    </source>
</reference>
<dbReference type="InterPro" id="IPR036291">
    <property type="entry name" value="NAD(P)-bd_dom_sf"/>
</dbReference>
<dbReference type="InterPro" id="IPR001509">
    <property type="entry name" value="Epimerase_deHydtase"/>
</dbReference>
<gene>
    <name evidence="2" type="ORF">GTP27_05115</name>
</gene>
<organism evidence="2 3">
    <name type="scientific">Duganella qianjiadongensis</name>
    <dbReference type="NCBI Taxonomy" id="2692176"/>
    <lineage>
        <taxon>Bacteria</taxon>
        <taxon>Pseudomonadati</taxon>
        <taxon>Pseudomonadota</taxon>
        <taxon>Betaproteobacteria</taxon>
        <taxon>Burkholderiales</taxon>
        <taxon>Oxalobacteraceae</taxon>
        <taxon>Telluria group</taxon>
        <taxon>Duganella</taxon>
    </lineage>
</organism>
<dbReference type="SUPFAM" id="SSF51735">
    <property type="entry name" value="NAD(P)-binding Rossmann-fold domains"/>
    <property type="match status" value="1"/>
</dbReference>
<dbReference type="Proteomes" id="UP000478090">
    <property type="component" value="Unassembled WGS sequence"/>
</dbReference>
<name>A0ABW9VGU4_9BURK</name>
<evidence type="ECO:0000259" key="1">
    <source>
        <dbReference type="Pfam" id="PF01370"/>
    </source>
</evidence>
<dbReference type="Gene3D" id="3.40.50.720">
    <property type="entry name" value="NAD(P)-binding Rossmann-like Domain"/>
    <property type="match status" value="1"/>
</dbReference>
<protein>
    <submittedName>
        <fullName evidence="2">NAD-dependent epimerase/dehydratase family protein</fullName>
    </submittedName>
</protein>
<comment type="caution">
    <text evidence="2">The sequence shown here is derived from an EMBL/GenBank/DDBJ whole genome shotgun (WGS) entry which is preliminary data.</text>
</comment>
<sequence>MIIGNGLLAQACAPHFRQRDDVLVFASGVSNSRETRAEEYAREQAMLEQALEEASKRNLFTVYFSSCSVHDAELAHMPYVQHKRAMEALITARSRQMAIIRLPQVVGSTPNPHTLTNYLNEQIVEGKSFQLWLRAWRNLIDVEDVAAIVAQLIDHHWADGVITNVACPFSVPVPELVHTFEQVLGRRANYTEVDAGDHYQLDVELSMAAARAIGLEFGPDYIVNLIRKYYGH</sequence>
<proteinExistence type="predicted"/>
<dbReference type="EMBL" id="WWCM01000002">
    <property type="protein sequence ID" value="MYM38705.1"/>
    <property type="molecule type" value="Genomic_DNA"/>
</dbReference>
<feature type="domain" description="NAD-dependent epimerase/dehydratase" evidence="1">
    <location>
        <begin position="20"/>
        <end position="158"/>
    </location>
</feature>
<keyword evidence="3" id="KW-1185">Reference proteome</keyword>
<accession>A0ABW9VGU4</accession>
<evidence type="ECO:0000313" key="2">
    <source>
        <dbReference type="EMBL" id="MYM38705.1"/>
    </source>
</evidence>